<dbReference type="InterPro" id="IPR023606">
    <property type="entry name" value="CoA-Trfase_III_dom_1_sf"/>
</dbReference>
<dbReference type="EMBL" id="DRZC01000061">
    <property type="protein sequence ID" value="HHQ80654.1"/>
    <property type="molecule type" value="Genomic_DNA"/>
</dbReference>
<dbReference type="Pfam" id="PF02515">
    <property type="entry name" value="CoA_transf_3"/>
    <property type="match status" value="1"/>
</dbReference>
<organism evidence="2">
    <name type="scientific">Fervidicoccus fontis</name>
    <dbReference type="NCBI Taxonomy" id="683846"/>
    <lineage>
        <taxon>Archaea</taxon>
        <taxon>Thermoproteota</taxon>
        <taxon>Thermoprotei</taxon>
        <taxon>Fervidicoccales</taxon>
        <taxon>Fervidicoccaceae</taxon>
        <taxon>Fervidicoccus</taxon>
    </lineage>
</organism>
<reference evidence="2" key="1">
    <citation type="journal article" date="2020" name="mSystems">
        <title>Genome- and Community-Level Interaction Insights into Carbon Utilization and Element Cycling Functions of Hydrothermarchaeota in Hydrothermal Sediment.</title>
        <authorList>
            <person name="Zhou Z."/>
            <person name="Liu Y."/>
            <person name="Xu W."/>
            <person name="Pan J."/>
            <person name="Luo Z.H."/>
            <person name="Li M."/>
        </authorList>
    </citation>
    <scope>NUCLEOTIDE SEQUENCE [LARGE SCALE GENOMIC DNA]</scope>
    <source>
        <strain evidence="2">SpSt-1116</strain>
    </source>
</reference>
<comment type="caution">
    <text evidence="2">The sequence shown here is derived from an EMBL/GenBank/DDBJ whole genome shotgun (WGS) entry which is preliminary data.</text>
</comment>
<dbReference type="PANTHER" id="PTHR48207:SF3">
    <property type="entry name" value="SUCCINATE--HYDROXYMETHYLGLUTARATE COA-TRANSFERASE"/>
    <property type="match status" value="1"/>
</dbReference>
<dbReference type="Gene3D" id="3.40.50.10540">
    <property type="entry name" value="Crotonobetainyl-coa:carnitine coa-transferase, domain 1"/>
    <property type="match status" value="1"/>
</dbReference>
<dbReference type="InterPro" id="IPR050483">
    <property type="entry name" value="CoA-transferase_III_domain"/>
</dbReference>
<name>A0A7J3ZKW6_9CREN</name>
<protein>
    <submittedName>
        <fullName evidence="2">CoA transferase</fullName>
    </submittedName>
</protein>
<dbReference type="InterPro" id="IPR044855">
    <property type="entry name" value="CoA-Trfase_III_dom3_sf"/>
</dbReference>
<dbReference type="AlphaFoldDB" id="A0A7J3ZKW6"/>
<dbReference type="PANTHER" id="PTHR48207">
    <property type="entry name" value="SUCCINATE--HYDROXYMETHYLGLUTARATE COA-TRANSFERASE"/>
    <property type="match status" value="1"/>
</dbReference>
<dbReference type="SUPFAM" id="SSF89796">
    <property type="entry name" value="CoA-transferase family III (CaiB/BaiF)"/>
    <property type="match status" value="1"/>
</dbReference>
<sequence length="402" mass="44435">MVGVQPLAGIRVLDFSRVLAGPFASMILGDLGAEVIKVEPPKGDDTREWKPPTINGISAYFLSTNKNKKSIVVDLKRPEAKEIVERLVKRSDIVIENFRPGVAAKLGIDYESLSKINPRIVYCSISGFGQTGPYRDKPGYDLTILAMSGHMSITGEPDRPPVKFGVPITDLTSGMMAVIAILAALHQREVTGRGVYIDVSMLDTQVYLLVNQAYNYFATGKDPERLGSAHHNIAPYQVFTAADGYIAIAVGNDKLWELFCKAIGREDLLEDSRFATNERRVINREALVEELEKVFKKMSVNEISRVLDEAGVPNAPVKRISEVLNDPHVIHRGVVSRVSHKLYGEIPVLNFPARFSNVNPQVRLPPPLKGEHTIEVLRGLGYTDEQIRELIEKGVVEALSVS</sequence>
<proteinExistence type="predicted"/>
<accession>A0A7J3ZKW6</accession>
<keyword evidence="1 2" id="KW-0808">Transferase</keyword>
<evidence type="ECO:0000256" key="1">
    <source>
        <dbReference type="ARBA" id="ARBA00022679"/>
    </source>
</evidence>
<gene>
    <name evidence="2" type="ORF">ENM78_04310</name>
</gene>
<dbReference type="InterPro" id="IPR003673">
    <property type="entry name" value="CoA-Trfase_fam_III"/>
</dbReference>
<dbReference type="GO" id="GO:0008410">
    <property type="term" value="F:CoA-transferase activity"/>
    <property type="evidence" value="ECO:0007669"/>
    <property type="project" value="TreeGrafter"/>
</dbReference>
<evidence type="ECO:0000313" key="2">
    <source>
        <dbReference type="EMBL" id="HHQ80654.1"/>
    </source>
</evidence>
<dbReference type="Gene3D" id="3.30.1540.10">
    <property type="entry name" value="formyl-coa transferase, domain 3"/>
    <property type="match status" value="1"/>
</dbReference>